<reference evidence="3 4" key="1">
    <citation type="journal article" date="2012" name="BMC Genomics">
        <title>Comparative genomic analysis of the genus Staphylococcus including Staphylococcus aureus and its newly described sister species Staphylococcus simiae.</title>
        <authorList>
            <person name="Suzuki H."/>
            <person name="Lefebure T."/>
            <person name="Pavinski Bitar P."/>
            <person name="Stanhope M.J."/>
        </authorList>
    </citation>
    <scope>NUCLEOTIDE SEQUENCE [LARGE SCALE GENOMIC DNA]</scope>
    <source>
        <strain evidence="3 4">CCM 7213</strain>
    </source>
</reference>
<evidence type="ECO:0000313" key="3">
    <source>
        <dbReference type="EMBL" id="EHJ08862.1"/>
    </source>
</evidence>
<keyword evidence="4" id="KW-1185">Reference proteome</keyword>
<dbReference type="Pfam" id="PF02698">
    <property type="entry name" value="DUF218"/>
    <property type="match status" value="1"/>
</dbReference>
<dbReference type="PANTHER" id="PTHR30336">
    <property type="entry name" value="INNER MEMBRANE PROTEIN, PROBABLE PERMEASE"/>
    <property type="match status" value="1"/>
</dbReference>
<feature type="transmembrane region" description="Helical" evidence="1">
    <location>
        <begin position="180"/>
        <end position="200"/>
    </location>
</feature>
<organism evidence="3 4">
    <name type="scientific">Staphylococcus simiae CCM 7213 = CCUG 51256</name>
    <dbReference type="NCBI Taxonomy" id="911238"/>
    <lineage>
        <taxon>Bacteria</taxon>
        <taxon>Bacillati</taxon>
        <taxon>Bacillota</taxon>
        <taxon>Bacilli</taxon>
        <taxon>Bacillales</taxon>
        <taxon>Staphylococcaceae</taxon>
        <taxon>Staphylococcus</taxon>
    </lineage>
</organism>
<proteinExistence type="predicted"/>
<dbReference type="PANTHER" id="PTHR30336:SF18">
    <property type="entry name" value="MEMBRANE PROTEIN"/>
    <property type="match status" value="1"/>
</dbReference>
<protein>
    <recommendedName>
        <fullName evidence="2">DUF218 domain-containing protein</fullName>
    </recommendedName>
</protein>
<dbReference type="GO" id="GO:0043164">
    <property type="term" value="P:Gram-negative-bacterium-type cell wall biogenesis"/>
    <property type="evidence" value="ECO:0007669"/>
    <property type="project" value="TreeGrafter"/>
</dbReference>
<accession>G5JG30</accession>
<dbReference type="CDD" id="cd06259">
    <property type="entry name" value="YdcF-like"/>
    <property type="match status" value="1"/>
</dbReference>
<evidence type="ECO:0000313" key="4">
    <source>
        <dbReference type="Proteomes" id="UP000005413"/>
    </source>
</evidence>
<dbReference type="Proteomes" id="UP000005413">
    <property type="component" value="Unassembled WGS sequence"/>
</dbReference>
<dbReference type="PATRIC" id="fig|911238.3.peg.365"/>
<keyword evidence="1" id="KW-0812">Transmembrane</keyword>
<dbReference type="Gene3D" id="3.40.50.620">
    <property type="entry name" value="HUPs"/>
    <property type="match status" value="1"/>
</dbReference>
<name>G5JG30_9STAP</name>
<dbReference type="GO" id="GO:0000270">
    <property type="term" value="P:peptidoglycan metabolic process"/>
    <property type="evidence" value="ECO:0007669"/>
    <property type="project" value="TreeGrafter"/>
</dbReference>
<dbReference type="EMBL" id="AEUN01000038">
    <property type="protein sequence ID" value="EHJ08862.1"/>
    <property type="molecule type" value="Genomic_DNA"/>
</dbReference>
<dbReference type="InterPro" id="IPR014729">
    <property type="entry name" value="Rossmann-like_a/b/a_fold"/>
</dbReference>
<gene>
    <name evidence="3" type="ORF">SS7213T_01973</name>
</gene>
<dbReference type="GO" id="GO:0005886">
    <property type="term" value="C:plasma membrane"/>
    <property type="evidence" value="ECO:0007669"/>
    <property type="project" value="TreeGrafter"/>
</dbReference>
<evidence type="ECO:0000256" key="1">
    <source>
        <dbReference type="SAM" id="Phobius"/>
    </source>
</evidence>
<keyword evidence="1" id="KW-0472">Membrane</keyword>
<dbReference type="InterPro" id="IPR003848">
    <property type="entry name" value="DUF218"/>
</dbReference>
<keyword evidence="1" id="KW-1133">Transmembrane helix</keyword>
<feature type="domain" description="DUF218" evidence="2">
    <location>
        <begin position="30"/>
        <end position="153"/>
    </location>
</feature>
<dbReference type="AlphaFoldDB" id="G5JG30"/>
<dbReference type="InterPro" id="IPR051599">
    <property type="entry name" value="Cell_Envelope_Assoc"/>
</dbReference>
<evidence type="ECO:0000259" key="2">
    <source>
        <dbReference type="Pfam" id="PF02698"/>
    </source>
</evidence>
<comment type="caution">
    <text evidence="3">The sequence shown here is derived from an EMBL/GenBank/DDBJ whole genome shotgun (WGS) entry which is preliminary data.</text>
</comment>
<sequence length="201" mass="23000">MIAVSAMLSFVIYLVWTAAYAKMAFTKEVDLIMVLGAGIFTEDVTPMLRYRLNRALTIYKQQVNQTYLLVSGGQGPDEPISEALAMKRYLIKRGVQPEDIIMENQSTNTYTNFSQSQVILSQRFNTIPNMICVTSQFHILRALRIAQKSGIKTKGIGSHTPYHFFFPVLIKDFLGVMYQYKLLLTVYFATLFIISMLKLWL</sequence>